<accession>A0A1G9JEV6</accession>
<name>A0A1G9JEV6_9RHOB</name>
<protein>
    <recommendedName>
        <fullName evidence="5">DUF192 domain-containing protein</fullName>
    </recommendedName>
</protein>
<keyword evidence="2" id="KW-0732">Signal</keyword>
<proteinExistence type="predicted"/>
<gene>
    <name evidence="3" type="ORF">SAMN04487971_109108</name>
</gene>
<evidence type="ECO:0008006" key="5">
    <source>
        <dbReference type="Google" id="ProtNLM"/>
    </source>
</evidence>
<keyword evidence="4" id="KW-1185">Reference proteome</keyword>
<dbReference type="OrthoDB" id="9808290at2"/>
<evidence type="ECO:0000256" key="2">
    <source>
        <dbReference type="SAM" id="SignalP"/>
    </source>
</evidence>
<sequence>MKRAAALAALALVVTGSVAQAASCAPDAAILLTPDGREQRVTVEIADDAAERAQGLMYRKSLPPDHGMLFVYQSPQPTSFWMKNTLIPLDILFFDARGVLRHVHSQARPLDLTSLPGALPGDPDPNRMFVLELAGGEAARKGLVPGTALGHPAVPQDDAARPCD</sequence>
<feature type="chain" id="PRO_5011776008" description="DUF192 domain-containing protein" evidence="2">
    <location>
        <begin position="22"/>
        <end position="164"/>
    </location>
</feature>
<dbReference type="InterPro" id="IPR038695">
    <property type="entry name" value="Saro_0823-like_sf"/>
</dbReference>
<feature type="signal peptide" evidence="2">
    <location>
        <begin position="1"/>
        <end position="21"/>
    </location>
</feature>
<dbReference type="EMBL" id="FNGE01000009">
    <property type="protein sequence ID" value="SDL36090.1"/>
    <property type="molecule type" value="Genomic_DNA"/>
</dbReference>
<organism evidence="3 4">
    <name type="scientific">Paracoccus chinensis</name>
    <dbReference type="NCBI Taxonomy" id="525640"/>
    <lineage>
        <taxon>Bacteria</taxon>
        <taxon>Pseudomonadati</taxon>
        <taxon>Pseudomonadota</taxon>
        <taxon>Alphaproteobacteria</taxon>
        <taxon>Rhodobacterales</taxon>
        <taxon>Paracoccaceae</taxon>
        <taxon>Paracoccus</taxon>
    </lineage>
</organism>
<dbReference type="PANTHER" id="PTHR37953">
    <property type="entry name" value="UPF0127 PROTEIN MJ1496"/>
    <property type="match status" value="1"/>
</dbReference>
<dbReference type="STRING" id="525640.SAMN04487971_109108"/>
<dbReference type="Gene3D" id="2.60.120.1140">
    <property type="entry name" value="Protein of unknown function DUF192"/>
    <property type="match status" value="1"/>
</dbReference>
<dbReference type="AlphaFoldDB" id="A0A1G9JEV6"/>
<evidence type="ECO:0000256" key="1">
    <source>
        <dbReference type="SAM" id="MobiDB-lite"/>
    </source>
</evidence>
<dbReference type="PANTHER" id="PTHR37953:SF1">
    <property type="entry name" value="UPF0127 PROTEIN MJ1496"/>
    <property type="match status" value="1"/>
</dbReference>
<evidence type="ECO:0000313" key="3">
    <source>
        <dbReference type="EMBL" id="SDL36090.1"/>
    </source>
</evidence>
<dbReference type="Pfam" id="PF02643">
    <property type="entry name" value="DUF192"/>
    <property type="match status" value="1"/>
</dbReference>
<dbReference type="Proteomes" id="UP000199555">
    <property type="component" value="Unassembled WGS sequence"/>
</dbReference>
<dbReference type="RefSeq" id="WP_090755959.1">
    <property type="nucleotide sequence ID" value="NZ_FNGE01000009.1"/>
</dbReference>
<dbReference type="InterPro" id="IPR003795">
    <property type="entry name" value="DUF192"/>
</dbReference>
<feature type="region of interest" description="Disordered" evidence="1">
    <location>
        <begin position="144"/>
        <end position="164"/>
    </location>
</feature>
<reference evidence="4" key="1">
    <citation type="submission" date="2016-10" db="EMBL/GenBank/DDBJ databases">
        <authorList>
            <person name="Varghese N."/>
            <person name="Submissions S."/>
        </authorList>
    </citation>
    <scope>NUCLEOTIDE SEQUENCE [LARGE SCALE GENOMIC DNA]</scope>
    <source>
        <strain evidence="4">CGMCC 1.7655</strain>
    </source>
</reference>
<evidence type="ECO:0000313" key="4">
    <source>
        <dbReference type="Proteomes" id="UP000199555"/>
    </source>
</evidence>